<accession>A0A1H5CEP9</accession>
<evidence type="ECO:0000313" key="2">
    <source>
        <dbReference type="Proteomes" id="UP000183114"/>
    </source>
</evidence>
<dbReference type="EMBL" id="FNTF01000002">
    <property type="protein sequence ID" value="SED65259.1"/>
    <property type="molecule type" value="Genomic_DNA"/>
</dbReference>
<name>A0A1H5CEP9_9PSED</name>
<gene>
    <name evidence="1" type="ORF">SAMN04490185_3892</name>
</gene>
<protein>
    <submittedName>
        <fullName evidence="1">Uncharacterized protein</fullName>
    </submittedName>
</protein>
<dbReference type="RefSeq" id="WP_074880683.1">
    <property type="nucleotide sequence ID" value="NZ_CP018319.1"/>
</dbReference>
<dbReference type="KEGG" id="pfk:PFAS1_26330"/>
<evidence type="ECO:0000313" key="1">
    <source>
        <dbReference type="EMBL" id="SED65259.1"/>
    </source>
</evidence>
<sequence length="98" mass="11314">MVHYSTSDEIKACRAFALERNHQMFEEAQALSRSAFALLEGGDMDVNQFDRYQALRRKADMKFEEAIEHLRLLNENFPPVSISTQNAHRSLQQPESIS</sequence>
<dbReference type="AlphaFoldDB" id="A0A1H5CEP9"/>
<proteinExistence type="predicted"/>
<organism evidence="1 2">
    <name type="scientific">Pseudomonas frederiksbergensis</name>
    <dbReference type="NCBI Taxonomy" id="104087"/>
    <lineage>
        <taxon>Bacteria</taxon>
        <taxon>Pseudomonadati</taxon>
        <taxon>Pseudomonadota</taxon>
        <taxon>Gammaproteobacteria</taxon>
        <taxon>Pseudomonadales</taxon>
        <taxon>Pseudomonadaceae</taxon>
        <taxon>Pseudomonas</taxon>
    </lineage>
</organism>
<dbReference type="OrthoDB" id="6919566at2"/>
<dbReference type="Proteomes" id="UP000183114">
    <property type="component" value="Unassembled WGS sequence"/>
</dbReference>
<reference evidence="1 2" key="1">
    <citation type="submission" date="2016-10" db="EMBL/GenBank/DDBJ databases">
        <authorList>
            <person name="de Groot N.N."/>
        </authorList>
    </citation>
    <scope>NUCLEOTIDE SEQUENCE [LARGE SCALE GENOMIC DNA]</scope>
    <source>
        <strain evidence="1 2">BS3655</strain>
    </source>
</reference>